<dbReference type="PANTHER" id="PTHR47338:SF29">
    <property type="entry name" value="ZN(2)-C6 FUNGAL-TYPE DOMAIN-CONTAINING PROTEIN"/>
    <property type="match status" value="1"/>
</dbReference>
<dbReference type="InterPro" id="IPR050815">
    <property type="entry name" value="TF_fung"/>
</dbReference>
<keyword evidence="5" id="KW-0539">Nucleus</keyword>
<feature type="domain" description="Xylanolytic transcriptional activator regulatory" evidence="6">
    <location>
        <begin position="18"/>
        <end position="196"/>
    </location>
</feature>
<dbReference type="InterPro" id="IPR007219">
    <property type="entry name" value="XnlR_reg_dom"/>
</dbReference>
<evidence type="ECO:0000256" key="4">
    <source>
        <dbReference type="ARBA" id="ARBA00023163"/>
    </source>
</evidence>
<reference evidence="7 8" key="1">
    <citation type="submission" date="2024-01" db="EMBL/GenBank/DDBJ databases">
        <title>A draft genome for the cacao thread blight pathogen Marasmiellus scandens.</title>
        <authorList>
            <person name="Baruah I.K."/>
            <person name="Leung J."/>
            <person name="Bukari Y."/>
            <person name="Amoako-Attah I."/>
            <person name="Meinhardt L.W."/>
            <person name="Bailey B.A."/>
            <person name="Cohen S.P."/>
        </authorList>
    </citation>
    <scope>NUCLEOTIDE SEQUENCE [LARGE SCALE GENOMIC DNA]</scope>
    <source>
        <strain evidence="7 8">GH-19</strain>
    </source>
</reference>
<sequence>MQFISDKFNTQHFYPPIQPLLNTIYLWGAHLSDTTYLPATMNVFLSRALQSVSLSLCHHDSKDHPQKTVQTIQAEVLLANYFICNARLLEGRYHLSTASSLALSCGLHKSGSETARQGSIAGLGDSITIASGVEREETIHAMWTVLALNNIWMAVDSLPSNIAYTTDGVKVDTPWPVDFETIGNQSNTTFTGSNTIQNFLMGTQDGATSYRALYAKCSILFEQATMVGIRYKEGDILLYTAWIKDSHKSFHLGQSAELQRSFLALDALTSRFISSLPPIETVRNQTDSLVHSTRDLLCIHTLAYSARMRLYLPFAYSDEISYNQAMQCARSIIEAIHLIDLDTNNQADYVDPILGVSNVFGYISQIS</sequence>
<gene>
    <name evidence="7" type="ORF">VKT23_015509</name>
</gene>
<keyword evidence="8" id="KW-1185">Reference proteome</keyword>
<dbReference type="Pfam" id="PF04082">
    <property type="entry name" value="Fungal_trans"/>
    <property type="match status" value="1"/>
</dbReference>
<evidence type="ECO:0000313" key="8">
    <source>
        <dbReference type="Proteomes" id="UP001498398"/>
    </source>
</evidence>
<organism evidence="7 8">
    <name type="scientific">Marasmiellus scandens</name>
    <dbReference type="NCBI Taxonomy" id="2682957"/>
    <lineage>
        <taxon>Eukaryota</taxon>
        <taxon>Fungi</taxon>
        <taxon>Dikarya</taxon>
        <taxon>Basidiomycota</taxon>
        <taxon>Agaricomycotina</taxon>
        <taxon>Agaricomycetes</taxon>
        <taxon>Agaricomycetidae</taxon>
        <taxon>Agaricales</taxon>
        <taxon>Marasmiineae</taxon>
        <taxon>Omphalotaceae</taxon>
        <taxon>Marasmiellus</taxon>
    </lineage>
</organism>
<proteinExistence type="predicted"/>
<name>A0ABR1IZP0_9AGAR</name>
<evidence type="ECO:0000259" key="6">
    <source>
        <dbReference type="Pfam" id="PF04082"/>
    </source>
</evidence>
<accession>A0ABR1IZP0</accession>
<comment type="subcellular location">
    <subcellularLocation>
        <location evidence="1">Nucleus</location>
    </subcellularLocation>
</comment>
<comment type="caution">
    <text evidence="7">The sequence shown here is derived from an EMBL/GenBank/DDBJ whole genome shotgun (WGS) entry which is preliminary data.</text>
</comment>
<dbReference type="PANTHER" id="PTHR47338">
    <property type="entry name" value="ZN(II)2CYS6 TRANSCRIPTION FACTOR (EUROFUNG)-RELATED"/>
    <property type="match status" value="1"/>
</dbReference>
<evidence type="ECO:0000313" key="7">
    <source>
        <dbReference type="EMBL" id="KAK7443727.1"/>
    </source>
</evidence>
<evidence type="ECO:0000256" key="2">
    <source>
        <dbReference type="ARBA" id="ARBA00022723"/>
    </source>
</evidence>
<dbReference type="CDD" id="cd12148">
    <property type="entry name" value="fungal_TF_MHR"/>
    <property type="match status" value="1"/>
</dbReference>
<dbReference type="EMBL" id="JBANRG010000053">
    <property type="protein sequence ID" value="KAK7443727.1"/>
    <property type="molecule type" value="Genomic_DNA"/>
</dbReference>
<dbReference type="Proteomes" id="UP001498398">
    <property type="component" value="Unassembled WGS sequence"/>
</dbReference>
<keyword evidence="2" id="KW-0479">Metal-binding</keyword>
<evidence type="ECO:0000256" key="1">
    <source>
        <dbReference type="ARBA" id="ARBA00004123"/>
    </source>
</evidence>
<keyword evidence="3" id="KW-0805">Transcription regulation</keyword>
<evidence type="ECO:0000256" key="3">
    <source>
        <dbReference type="ARBA" id="ARBA00023015"/>
    </source>
</evidence>
<protein>
    <recommendedName>
        <fullName evidence="6">Xylanolytic transcriptional activator regulatory domain-containing protein</fullName>
    </recommendedName>
</protein>
<evidence type="ECO:0000256" key="5">
    <source>
        <dbReference type="ARBA" id="ARBA00023242"/>
    </source>
</evidence>
<keyword evidence="4" id="KW-0804">Transcription</keyword>